<dbReference type="InterPro" id="IPR027417">
    <property type="entry name" value="P-loop_NTPase"/>
</dbReference>
<reference evidence="3" key="1">
    <citation type="journal article" date="2019" name="Int. J. Syst. Evol. Microbiol.">
        <title>The Global Catalogue of Microorganisms (GCM) 10K type strain sequencing project: providing services to taxonomists for standard genome sequencing and annotation.</title>
        <authorList>
            <consortium name="The Broad Institute Genomics Platform"/>
            <consortium name="The Broad Institute Genome Sequencing Center for Infectious Disease"/>
            <person name="Wu L."/>
            <person name="Ma J."/>
        </authorList>
    </citation>
    <scope>NUCLEOTIDE SEQUENCE [LARGE SCALE GENOMIC DNA]</scope>
    <source>
        <strain evidence="3">CCM 7282</strain>
    </source>
</reference>
<accession>A0ABQ1P8W0</accession>
<dbReference type="Gene3D" id="3.40.50.300">
    <property type="entry name" value="P-loop containing nucleotide triphosphate hydrolases"/>
    <property type="match status" value="1"/>
</dbReference>
<dbReference type="Proteomes" id="UP000619534">
    <property type="component" value="Unassembled WGS sequence"/>
</dbReference>
<evidence type="ECO:0000313" key="3">
    <source>
        <dbReference type="Proteomes" id="UP000619534"/>
    </source>
</evidence>
<dbReference type="EMBL" id="BMCJ01000003">
    <property type="protein sequence ID" value="GGC89083.1"/>
    <property type="molecule type" value="Genomic_DNA"/>
</dbReference>
<comment type="caution">
    <text evidence="2">The sequence shown here is derived from an EMBL/GenBank/DDBJ whole genome shotgun (WGS) entry which is preliminary data.</text>
</comment>
<sequence>MNINEEEKFLQALANNLDMLDEEILDIESPEDFLSERGRKHYYTMKSLRENTKINRYDKSFQKEQFSGEDNCITQKGTKDFVRFHLHKLLEVQNQINEKKILGRLEKLLNDFGVAKSNQEKIELLERLDVVRVKLEVQENKSKTLGEIIQEDFIYDPGTGRVPSYINELDTSLSGGFSRGGIHILSAEPGGGKTTAAAQFSTMQALNGYKVLIISLEQGRSDIAENILSIISSEKEKDRQYWEIAAFHNENEAIKKRQEANQRINTFIQDRLVIDDTSYEELGKLMKRITRGVVTEKYDCIYIDNFQNAPARFPNMNHRECYEHFANFLMVTAKKYKVCIFALSQLTKYNGQTNTKYATKLNDNALTHLEIFRTGGESKDFINPNRIGFCFKKNRKGEKRRDPVLLPFLARKSVIGSICLEKYGAKKAEK</sequence>
<name>A0ABQ1P8W0_9BACI</name>
<feature type="domain" description="SF4 helicase" evidence="1">
    <location>
        <begin position="162"/>
        <end position="355"/>
    </location>
</feature>
<gene>
    <name evidence="2" type="ORF">GCM10007216_19830</name>
</gene>
<organism evidence="2 3">
    <name type="scientific">Thalassobacillus devorans</name>
    <dbReference type="NCBI Taxonomy" id="279813"/>
    <lineage>
        <taxon>Bacteria</taxon>
        <taxon>Bacillati</taxon>
        <taxon>Bacillota</taxon>
        <taxon>Bacilli</taxon>
        <taxon>Bacillales</taxon>
        <taxon>Bacillaceae</taxon>
        <taxon>Thalassobacillus</taxon>
    </lineage>
</organism>
<dbReference type="InterPro" id="IPR007694">
    <property type="entry name" value="DNA_helicase_DnaB-like_C"/>
</dbReference>
<dbReference type="Pfam" id="PF03796">
    <property type="entry name" value="DnaB_C"/>
    <property type="match status" value="1"/>
</dbReference>
<dbReference type="RefSeq" id="WP_166761369.1">
    <property type="nucleotide sequence ID" value="NZ_BMCJ01000003.1"/>
</dbReference>
<evidence type="ECO:0000259" key="1">
    <source>
        <dbReference type="Pfam" id="PF03796"/>
    </source>
</evidence>
<keyword evidence="3" id="KW-1185">Reference proteome</keyword>
<protein>
    <recommendedName>
        <fullName evidence="1">SF4 helicase domain-containing protein</fullName>
    </recommendedName>
</protein>
<dbReference type="PANTHER" id="PTHR30153:SF2">
    <property type="entry name" value="REPLICATIVE DNA HELICASE"/>
    <property type="match status" value="1"/>
</dbReference>
<evidence type="ECO:0000313" key="2">
    <source>
        <dbReference type="EMBL" id="GGC89083.1"/>
    </source>
</evidence>
<proteinExistence type="predicted"/>
<dbReference type="PANTHER" id="PTHR30153">
    <property type="entry name" value="REPLICATIVE DNA HELICASE DNAB"/>
    <property type="match status" value="1"/>
</dbReference>
<dbReference type="SUPFAM" id="SSF52540">
    <property type="entry name" value="P-loop containing nucleoside triphosphate hydrolases"/>
    <property type="match status" value="1"/>
</dbReference>